<dbReference type="OrthoDB" id="1729737at2759"/>
<reference evidence="2" key="1">
    <citation type="submission" date="2020-11" db="EMBL/GenBank/DDBJ databases">
        <authorList>
            <consortium name="DOE Joint Genome Institute"/>
            <person name="Ahrendt S."/>
            <person name="Riley R."/>
            <person name="Andreopoulos W."/>
            <person name="Labutti K."/>
            <person name="Pangilinan J."/>
            <person name="Ruiz-Duenas F.J."/>
            <person name="Barrasa J.M."/>
            <person name="Sanchez-Garcia M."/>
            <person name="Camarero S."/>
            <person name="Miyauchi S."/>
            <person name="Serrano A."/>
            <person name="Linde D."/>
            <person name="Babiker R."/>
            <person name="Drula E."/>
            <person name="Ayuso-Fernandez I."/>
            <person name="Pacheco R."/>
            <person name="Padilla G."/>
            <person name="Ferreira P."/>
            <person name="Barriuso J."/>
            <person name="Kellner H."/>
            <person name="Castanera R."/>
            <person name="Alfaro M."/>
            <person name="Ramirez L."/>
            <person name="Pisabarro A.G."/>
            <person name="Kuo A."/>
            <person name="Tritt A."/>
            <person name="Lipzen A."/>
            <person name="He G."/>
            <person name="Yan M."/>
            <person name="Ng V."/>
            <person name="Cullen D."/>
            <person name="Martin F."/>
            <person name="Rosso M.-N."/>
            <person name="Henrissat B."/>
            <person name="Hibbett D."/>
            <person name="Martinez A.T."/>
            <person name="Grigoriev I.V."/>
        </authorList>
    </citation>
    <scope>NUCLEOTIDE SEQUENCE</scope>
    <source>
        <strain evidence="2">AH 40177</strain>
    </source>
</reference>
<proteinExistence type="predicted"/>
<dbReference type="Proteomes" id="UP000772434">
    <property type="component" value="Unassembled WGS sequence"/>
</dbReference>
<dbReference type="EMBL" id="JADNRY010000183">
    <property type="protein sequence ID" value="KAF9062034.1"/>
    <property type="molecule type" value="Genomic_DNA"/>
</dbReference>
<dbReference type="AlphaFoldDB" id="A0A9P5PEX0"/>
<dbReference type="InterPro" id="IPR013694">
    <property type="entry name" value="VIT"/>
</dbReference>
<dbReference type="PANTHER" id="PTHR45737:SF6">
    <property type="entry name" value="VON WILLEBRAND FACTOR A DOMAIN-CONTAINING PROTEIN 5A"/>
    <property type="match status" value="1"/>
</dbReference>
<evidence type="ECO:0000313" key="2">
    <source>
        <dbReference type="EMBL" id="KAF9062034.1"/>
    </source>
</evidence>
<gene>
    <name evidence="2" type="ORF">BDP27DRAFT_1428323</name>
</gene>
<organism evidence="2 3">
    <name type="scientific">Rhodocollybia butyracea</name>
    <dbReference type="NCBI Taxonomy" id="206335"/>
    <lineage>
        <taxon>Eukaryota</taxon>
        <taxon>Fungi</taxon>
        <taxon>Dikarya</taxon>
        <taxon>Basidiomycota</taxon>
        <taxon>Agaricomycotina</taxon>
        <taxon>Agaricomycetes</taxon>
        <taxon>Agaricomycetidae</taxon>
        <taxon>Agaricales</taxon>
        <taxon>Marasmiineae</taxon>
        <taxon>Omphalotaceae</taxon>
        <taxon>Rhodocollybia</taxon>
    </lineage>
</organism>
<name>A0A9P5PEX0_9AGAR</name>
<dbReference type="Pfam" id="PF08487">
    <property type="entry name" value="VIT"/>
    <property type="match status" value="1"/>
</dbReference>
<keyword evidence="3" id="KW-1185">Reference proteome</keyword>
<protein>
    <recommendedName>
        <fullName evidence="1">VIT domain-containing protein</fullName>
    </recommendedName>
</protein>
<comment type="caution">
    <text evidence="2">The sequence shown here is derived from an EMBL/GenBank/DDBJ whole genome shotgun (WGS) entry which is preliminary data.</text>
</comment>
<accession>A0A9P5PEX0</accession>
<dbReference type="SMART" id="SM00609">
    <property type="entry name" value="VIT"/>
    <property type="match status" value="1"/>
</dbReference>
<evidence type="ECO:0000259" key="1">
    <source>
        <dbReference type="PROSITE" id="PS51468"/>
    </source>
</evidence>
<sequence length="255" mass="28299">MTPILEIDLVLDGCSAQASITDVHAFVTLSQNFINVHAPSGALGVYTFPLIADAVVCGFEMVRGDGSKVEGVAKEKEEAKREYGSAVSEGYTAGLGQQETGDIFSVSVWECPPGGNSDHQLAILLQLLWTMKRMIKSSSSFLERMLSDMGLLLQSILRLAELRNNRFKCTLLFNKQTALYLKETPTQFRQRVSDRSHRLPYRDIVLVITAAGLDAPRCFIEPHSSLNHETTAVALTFVQSSIFQTFKAEWNMYSL</sequence>
<dbReference type="PROSITE" id="PS51468">
    <property type="entry name" value="VIT"/>
    <property type="match status" value="1"/>
</dbReference>
<evidence type="ECO:0000313" key="3">
    <source>
        <dbReference type="Proteomes" id="UP000772434"/>
    </source>
</evidence>
<feature type="domain" description="VIT" evidence="1">
    <location>
        <begin position="1"/>
        <end position="125"/>
    </location>
</feature>
<dbReference type="PANTHER" id="PTHR45737">
    <property type="entry name" value="VON WILLEBRAND FACTOR A DOMAIN-CONTAINING PROTEIN 5A"/>
    <property type="match status" value="1"/>
</dbReference>